<dbReference type="InterPro" id="IPR056003">
    <property type="entry name" value="CT398_CC_hairpin"/>
</dbReference>
<dbReference type="Pfam" id="PF02591">
    <property type="entry name" value="Zn_ribbon_9"/>
    <property type="match status" value="1"/>
</dbReference>
<protein>
    <recommendedName>
        <fullName evidence="6">C4-type zinc ribbon domain-containing protein</fullName>
    </recommendedName>
</protein>
<evidence type="ECO:0000259" key="3">
    <source>
        <dbReference type="Pfam" id="PF24481"/>
    </source>
</evidence>
<dbReference type="Pfam" id="PF24481">
    <property type="entry name" value="CT398_CC"/>
    <property type="match status" value="1"/>
</dbReference>
<proteinExistence type="predicted"/>
<dbReference type="RefSeq" id="WP_012175565.1">
    <property type="nucleotide sequence ID" value="NC_009943.1"/>
</dbReference>
<sequence>MVEITRDEMAVLVALQETESSKDRVAAVLRQVPERLARLDRARQEVEQRFQEKEARVLEKRKTYKDLEQEVKSRQDAIKKSDAKLFAIKNNKEYQAVLKEIDDLKRQSAKIEDQMLDLLFSVETEEAALMEERKDCDAEKERIAEEEAQVETERAGLEQELAELDSAAQSVRGRVPPGLMGAYQQVRKRVPTGAVLAAVENYVCQGCFMNIPPQTYNELHRSTTLKYCPFCTRIIYHNGNSQE</sequence>
<dbReference type="PANTHER" id="PTHR39082:SF1">
    <property type="entry name" value="SCAVENGER RECEPTOR CLASS A MEMBER 3"/>
    <property type="match status" value="1"/>
</dbReference>
<organism evidence="4 5">
    <name type="scientific">Desulfosudis oleivorans (strain DSM 6200 / JCM 39069 / Hxd3)</name>
    <name type="common">Desulfococcus oleovorans</name>
    <dbReference type="NCBI Taxonomy" id="96561"/>
    <lineage>
        <taxon>Bacteria</taxon>
        <taxon>Pseudomonadati</taxon>
        <taxon>Thermodesulfobacteriota</taxon>
        <taxon>Desulfobacteria</taxon>
        <taxon>Desulfobacterales</taxon>
        <taxon>Desulfosudaceae</taxon>
        <taxon>Desulfosudis</taxon>
    </lineage>
</organism>
<accession>A8ZUC1</accession>
<evidence type="ECO:0000313" key="4">
    <source>
        <dbReference type="EMBL" id="ABW67953.1"/>
    </source>
</evidence>
<dbReference type="KEGG" id="dol:Dole_2149"/>
<dbReference type="InterPro" id="IPR052376">
    <property type="entry name" value="Oxidative_Scav/Glycosyltrans"/>
</dbReference>
<feature type="domain" description="C4-type zinc ribbon" evidence="2">
    <location>
        <begin position="203"/>
        <end position="235"/>
    </location>
</feature>
<evidence type="ECO:0000313" key="5">
    <source>
        <dbReference type="Proteomes" id="UP000008561"/>
    </source>
</evidence>
<dbReference type="HOGENOM" id="CLU_073076_2_2_7"/>
<keyword evidence="5" id="KW-1185">Reference proteome</keyword>
<evidence type="ECO:0008006" key="6">
    <source>
        <dbReference type="Google" id="ProtNLM"/>
    </source>
</evidence>
<dbReference type="OrthoDB" id="9795058at2"/>
<feature type="domain" description="CT398-like coiled coil hairpin" evidence="3">
    <location>
        <begin position="15"/>
        <end position="189"/>
    </location>
</feature>
<dbReference type="Proteomes" id="UP000008561">
    <property type="component" value="Chromosome"/>
</dbReference>
<dbReference type="STRING" id="96561.Dole_2149"/>
<feature type="coiled-coil region" evidence="1">
    <location>
        <begin position="36"/>
        <end position="174"/>
    </location>
</feature>
<evidence type="ECO:0000256" key="1">
    <source>
        <dbReference type="SAM" id="Coils"/>
    </source>
</evidence>
<reference evidence="4 5" key="1">
    <citation type="submission" date="2007-10" db="EMBL/GenBank/DDBJ databases">
        <title>Complete sequence of Desulfococcus oleovorans Hxd3.</title>
        <authorList>
            <consortium name="US DOE Joint Genome Institute"/>
            <person name="Copeland A."/>
            <person name="Lucas S."/>
            <person name="Lapidus A."/>
            <person name="Barry K."/>
            <person name="Glavina del Rio T."/>
            <person name="Dalin E."/>
            <person name="Tice H."/>
            <person name="Pitluck S."/>
            <person name="Kiss H."/>
            <person name="Brettin T."/>
            <person name="Bruce D."/>
            <person name="Detter J.C."/>
            <person name="Han C."/>
            <person name="Schmutz J."/>
            <person name="Larimer F."/>
            <person name="Land M."/>
            <person name="Hauser L."/>
            <person name="Kyrpides N."/>
            <person name="Kim E."/>
            <person name="Wawrik B."/>
            <person name="Richardson P."/>
        </authorList>
    </citation>
    <scope>NUCLEOTIDE SEQUENCE [LARGE SCALE GENOMIC DNA]</scope>
    <source>
        <strain evidence="5">DSM 6200 / JCM 39069 / Hxd3</strain>
    </source>
</reference>
<evidence type="ECO:0000259" key="2">
    <source>
        <dbReference type="Pfam" id="PF02591"/>
    </source>
</evidence>
<name>A8ZUC1_DESOH</name>
<dbReference type="PANTHER" id="PTHR39082">
    <property type="entry name" value="PHOSPHOLIPASE C-BETA-2-RELATED"/>
    <property type="match status" value="1"/>
</dbReference>
<dbReference type="AlphaFoldDB" id="A8ZUC1"/>
<dbReference type="EMBL" id="CP000859">
    <property type="protein sequence ID" value="ABW67953.1"/>
    <property type="molecule type" value="Genomic_DNA"/>
</dbReference>
<dbReference type="Gene3D" id="1.10.287.1490">
    <property type="match status" value="1"/>
</dbReference>
<gene>
    <name evidence="4" type="ordered locus">Dole_2149</name>
</gene>
<keyword evidence="1" id="KW-0175">Coiled coil</keyword>
<dbReference type="InterPro" id="IPR003743">
    <property type="entry name" value="Zf-RING_7"/>
</dbReference>
<dbReference type="eggNOG" id="COG1579">
    <property type="taxonomic scope" value="Bacteria"/>
</dbReference>